<gene>
    <name evidence="1" type="ORF">GCM10009801_72890</name>
</gene>
<dbReference type="Pfam" id="PF19746">
    <property type="entry name" value="DUF6233"/>
    <property type="match status" value="1"/>
</dbReference>
<evidence type="ECO:0000313" key="2">
    <source>
        <dbReference type="Proteomes" id="UP001500016"/>
    </source>
</evidence>
<keyword evidence="2" id="KW-1185">Reference proteome</keyword>
<dbReference type="EMBL" id="BAAAPE010000023">
    <property type="protein sequence ID" value="GAA2100400.1"/>
    <property type="molecule type" value="Genomic_DNA"/>
</dbReference>
<protein>
    <submittedName>
        <fullName evidence="1">Uncharacterized protein</fullName>
    </submittedName>
</protein>
<name>A0ABP5IJM3_9ACTN</name>
<dbReference type="Proteomes" id="UP001500016">
    <property type="component" value="Unassembled WGS sequence"/>
</dbReference>
<organism evidence="1 2">
    <name type="scientific">Streptomyces albiaxialis</name>
    <dbReference type="NCBI Taxonomy" id="329523"/>
    <lineage>
        <taxon>Bacteria</taxon>
        <taxon>Bacillati</taxon>
        <taxon>Actinomycetota</taxon>
        <taxon>Actinomycetes</taxon>
        <taxon>Kitasatosporales</taxon>
        <taxon>Streptomycetaceae</taxon>
        <taxon>Streptomyces</taxon>
    </lineage>
</organism>
<comment type="caution">
    <text evidence="1">The sequence shown here is derived from an EMBL/GenBank/DDBJ whole genome shotgun (WGS) entry which is preliminary data.</text>
</comment>
<proteinExistence type="predicted"/>
<evidence type="ECO:0000313" key="1">
    <source>
        <dbReference type="EMBL" id="GAA2100400.1"/>
    </source>
</evidence>
<accession>A0ABP5IJM3</accession>
<reference evidence="2" key="1">
    <citation type="journal article" date="2019" name="Int. J. Syst. Evol. Microbiol.">
        <title>The Global Catalogue of Microorganisms (GCM) 10K type strain sequencing project: providing services to taxonomists for standard genome sequencing and annotation.</title>
        <authorList>
            <consortium name="The Broad Institute Genomics Platform"/>
            <consortium name="The Broad Institute Genome Sequencing Center for Infectious Disease"/>
            <person name="Wu L."/>
            <person name="Ma J."/>
        </authorList>
    </citation>
    <scope>NUCLEOTIDE SEQUENCE [LARGE SCALE GENOMIC DNA]</scope>
    <source>
        <strain evidence="2">JCM 15478</strain>
    </source>
</reference>
<sequence length="123" mass="13739">MRATSASIERVSDLPPDEPRLRILRTFLDQEATRHEVVATYLRLQLGEVDAALSAAEAARTEPFRLVPMRTPPGRAELHRADCWVPGGRPLSREDALLAREDRQVASILDLCSACRPQDLLPE</sequence>
<dbReference type="InterPro" id="IPR046200">
    <property type="entry name" value="DUF6233"/>
</dbReference>